<dbReference type="Pfam" id="PF01250">
    <property type="entry name" value="Ribosomal_S6"/>
    <property type="match status" value="1"/>
</dbReference>
<dbReference type="Gene3D" id="3.30.70.60">
    <property type="match status" value="1"/>
</dbReference>
<dbReference type="GO" id="GO:0070181">
    <property type="term" value="F:small ribosomal subunit rRNA binding"/>
    <property type="evidence" value="ECO:0007669"/>
    <property type="project" value="TreeGrafter"/>
</dbReference>
<keyword evidence="4" id="KW-0689">Ribosomal protein</keyword>
<dbReference type="AlphaFoldDB" id="A0A2H0V7P0"/>
<dbReference type="GO" id="GO:0005840">
    <property type="term" value="C:ribosome"/>
    <property type="evidence" value="ECO:0007669"/>
    <property type="project" value="UniProtKB-KW"/>
</dbReference>
<comment type="similarity">
    <text evidence="1">Belongs to the bacterial ribosomal protein bS6 family.</text>
</comment>
<dbReference type="SUPFAM" id="SSF54995">
    <property type="entry name" value="Ribosomal protein S6"/>
    <property type="match status" value="1"/>
</dbReference>
<evidence type="ECO:0000313" key="5">
    <source>
        <dbReference type="Proteomes" id="UP000228614"/>
    </source>
</evidence>
<gene>
    <name evidence="4" type="primary">rpsF</name>
    <name evidence="4" type="ORF">COT95_00405</name>
</gene>
<proteinExistence type="inferred from homology"/>
<dbReference type="InterPro" id="IPR020814">
    <property type="entry name" value="Ribosomal_S6_plastid/chlpt"/>
</dbReference>
<dbReference type="InterPro" id="IPR035980">
    <property type="entry name" value="Ribosomal_bS6_sf"/>
</dbReference>
<evidence type="ECO:0000256" key="1">
    <source>
        <dbReference type="ARBA" id="ARBA00009512"/>
    </source>
</evidence>
<dbReference type="NCBIfam" id="TIGR00166">
    <property type="entry name" value="S6"/>
    <property type="match status" value="1"/>
</dbReference>
<dbReference type="GO" id="GO:0003735">
    <property type="term" value="F:structural constituent of ribosome"/>
    <property type="evidence" value="ECO:0007669"/>
    <property type="project" value="InterPro"/>
</dbReference>
<accession>A0A2H0V7P0</accession>
<comment type="caution">
    <text evidence="4">The sequence shown here is derived from an EMBL/GenBank/DDBJ whole genome shotgun (WGS) entry which is preliminary data.</text>
</comment>
<keyword evidence="4" id="KW-0687">Ribonucleoprotein</keyword>
<organism evidence="4 5">
    <name type="scientific">Candidatus Falkowbacteria bacterium CG10_big_fil_rev_8_21_14_0_10_37_6</name>
    <dbReference type="NCBI Taxonomy" id="1974563"/>
    <lineage>
        <taxon>Bacteria</taxon>
        <taxon>Candidatus Falkowiibacteriota</taxon>
    </lineage>
</organism>
<dbReference type="Proteomes" id="UP000228614">
    <property type="component" value="Unassembled WGS sequence"/>
</dbReference>
<protein>
    <recommendedName>
        <fullName evidence="2">Small ribosomal subunit protein bS6</fullName>
    </recommendedName>
    <alternativeName>
        <fullName evidence="3">30S ribosomal protein S6</fullName>
    </alternativeName>
</protein>
<reference evidence="5" key="1">
    <citation type="submission" date="2017-09" db="EMBL/GenBank/DDBJ databases">
        <title>Depth-based differentiation of microbial function through sediment-hosted aquifers and enrichment of novel symbionts in the deep terrestrial subsurface.</title>
        <authorList>
            <person name="Probst A.J."/>
            <person name="Ladd B."/>
            <person name="Jarett J.K."/>
            <person name="Geller-Mcgrath D.E."/>
            <person name="Sieber C.M.K."/>
            <person name="Emerson J.B."/>
            <person name="Anantharaman K."/>
            <person name="Thomas B.C."/>
            <person name="Malmstrom R."/>
            <person name="Stieglmeier M."/>
            <person name="Klingl A."/>
            <person name="Woyke T."/>
            <person name="Ryan C.M."/>
            <person name="Banfield J.F."/>
        </authorList>
    </citation>
    <scope>NUCLEOTIDE SEQUENCE [LARGE SCALE GENOMIC DNA]</scope>
</reference>
<dbReference type="PANTHER" id="PTHR21011:SF1">
    <property type="entry name" value="SMALL RIBOSOMAL SUBUNIT PROTEIN BS6M"/>
    <property type="match status" value="1"/>
</dbReference>
<dbReference type="EMBL" id="PFAN01000024">
    <property type="protein sequence ID" value="PIR95124.1"/>
    <property type="molecule type" value="Genomic_DNA"/>
</dbReference>
<dbReference type="GO" id="GO:0006412">
    <property type="term" value="P:translation"/>
    <property type="evidence" value="ECO:0007669"/>
    <property type="project" value="InterPro"/>
</dbReference>
<dbReference type="PANTHER" id="PTHR21011">
    <property type="entry name" value="MITOCHONDRIAL 28S RIBOSOMAL PROTEIN S6"/>
    <property type="match status" value="1"/>
</dbReference>
<evidence type="ECO:0000256" key="3">
    <source>
        <dbReference type="ARBA" id="ARBA00035520"/>
    </source>
</evidence>
<dbReference type="GO" id="GO:0005737">
    <property type="term" value="C:cytoplasm"/>
    <property type="evidence" value="ECO:0007669"/>
    <property type="project" value="UniProtKB-ARBA"/>
</dbReference>
<dbReference type="InterPro" id="IPR000529">
    <property type="entry name" value="Ribosomal_bS6"/>
</dbReference>
<feature type="non-terminal residue" evidence="4">
    <location>
        <position position="117"/>
    </location>
</feature>
<dbReference type="CDD" id="cd00473">
    <property type="entry name" value="bS6"/>
    <property type="match status" value="1"/>
</dbReference>
<dbReference type="HAMAP" id="MF_00360">
    <property type="entry name" value="Ribosomal_bS6"/>
    <property type="match status" value="1"/>
</dbReference>
<name>A0A2H0V7P0_9BACT</name>
<dbReference type="InterPro" id="IPR014717">
    <property type="entry name" value="Transl_elong_EF1B/ribsomal_bS6"/>
</dbReference>
<evidence type="ECO:0000256" key="2">
    <source>
        <dbReference type="ARBA" id="ARBA00035294"/>
    </source>
</evidence>
<evidence type="ECO:0000313" key="4">
    <source>
        <dbReference type="EMBL" id="PIR95124.1"/>
    </source>
</evidence>
<sequence length="117" mass="14219">MFMTKEEQNKEEKQQNLKRYEIIYLISNKYSEDEVEPMNKDIVKMLKDNGGVIIAEENWGKRKLSYPIKHFYHAYYYLIECDLPAEKVPQINNYFRLDEKMLRHLIVQKRVKTAEEI</sequence>